<dbReference type="EMBL" id="BONY01000037">
    <property type="protein sequence ID" value="GIH07488.1"/>
    <property type="molecule type" value="Genomic_DNA"/>
</dbReference>
<dbReference type="AlphaFoldDB" id="A0A8J3QAY9"/>
<dbReference type="Proteomes" id="UP000612899">
    <property type="component" value="Unassembled WGS sequence"/>
</dbReference>
<feature type="region of interest" description="Disordered" evidence="1">
    <location>
        <begin position="1"/>
        <end position="26"/>
    </location>
</feature>
<evidence type="ECO:0000313" key="2">
    <source>
        <dbReference type="EMBL" id="GIH07488.1"/>
    </source>
</evidence>
<protein>
    <submittedName>
        <fullName evidence="2">Uncharacterized protein</fullName>
    </submittedName>
</protein>
<sequence>MSKHTYGFPGDTDHTEATESAVSQARRDGFLKDGEAYTTEIAEHLVVVVKVEDSEE</sequence>
<evidence type="ECO:0000256" key="1">
    <source>
        <dbReference type="SAM" id="MobiDB-lite"/>
    </source>
</evidence>
<accession>A0A8J3QAY9</accession>
<evidence type="ECO:0000313" key="3">
    <source>
        <dbReference type="Proteomes" id="UP000612899"/>
    </source>
</evidence>
<proteinExistence type="predicted"/>
<organism evidence="2 3">
    <name type="scientific">Rhizocola hellebori</name>
    <dbReference type="NCBI Taxonomy" id="1392758"/>
    <lineage>
        <taxon>Bacteria</taxon>
        <taxon>Bacillati</taxon>
        <taxon>Actinomycetota</taxon>
        <taxon>Actinomycetes</taxon>
        <taxon>Micromonosporales</taxon>
        <taxon>Micromonosporaceae</taxon>
        <taxon>Rhizocola</taxon>
    </lineage>
</organism>
<dbReference type="RefSeq" id="WP_203911278.1">
    <property type="nucleotide sequence ID" value="NZ_BONY01000037.1"/>
</dbReference>
<keyword evidence="3" id="KW-1185">Reference proteome</keyword>
<comment type="caution">
    <text evidence="2">The sequence shown here is derived from an EMBL/GenBank/DDBJ whole genome shotgun (WGS) entry which is preliminary data.</text>
</comment>
<gene>
    <name evidence="2" type="ORF">Rhe02_55550</name>
</gene>
<name>A0A8J3QAY9_9ACTN</name>
<reference evidence="2" key="1">
    <citation type="submission" date="2021-01" db="EMBL/GenBank/DDBJ databases">
        <title>Whole genome shotgun sequence of Rhizocola hellebori NBRC 109834.</title>
        <authorList>
            <person name="Komaki H."/>
            <person name="Tamura T."/>
        </authorList>
    </citation>
    <scope>NUCLEOTIDE SEQUENCE</scope>
    <source>
        <strain evidence="2">NBRC 109834</strain>
    </source>
</reference>